<dbReference type="InterPro" id="IPR036217">
    <property type="entry name" value="MethylDNA_cys_MeTrfase_DNAb"/>
</dbReference>
<dbReference type="PROSITE" id="PS00374">
    <property type="entry name" value="MGMT"/>
    <property type="match status" value="1"/>
</dbReference>
<feature type="domain" description="Methylguanine DNA methyltransferase ribonuclease-like" evidence="10">
    <location>
        <begin position="12"/>
        <end position="86"/>
    </location>
</feature>
<keyword evidence="4 8" id="KW-0808">Transferase</keyword>
<evidence type="ECO:0000256" key="7">
    <source>
        <dbReference type="ARBA" id="ARBA00049348"/>
    </source>
</evidence>
<dbReference type="GO" id="GO:0005737">
    <property type="term" value="C:cytoplasm"/>
    <property type="evidence" value="ECO:0007669"/>
    <property type="project" value="UniProtKB-SubCell"/>
</dbReference>
<dbReference type="InterPro" id="IPR036631">
    <property type="entry name" value="MGMT_N_sf"/>
</dbReference>
<accession>A0A5N3P840</accession>
<dbReference type="Gene3D" id="1.10.10.10">
    <property type="entry name" value="Winged helix-like DNA-binding domain superfamily/Winged helix DNA-binding domain"/>
    <property type="match status" value="1"/>
</dbReference>
<dbReference type="InterPro" id="IPR036388">
    <property type="entry name" value="WH-like_DNA-bd_sf"/>
</dbReference>
<evidence type="ECO:0000256" key="8">
    <source>
        <dbReference type="HAMAP-Rule" id="MF_00772"/>
    </source>
</evidence>
<dbReference type="InterPro" id="IPR014048">
    <property type="entry name" value="MethylDNA_cys_MeTrfase_DNA-bd"/>
</dbReference>
<evidence type="ECO:0000256" key="3">
    <source>
        <dbReference type="ARBA" id="ARBA00022603"/>
    </source>
</evidence>
<feature type="domain" description="Methylated-DNA-[protein]-cysteine S-methyltransferase DNA binding" evidence="9">
    <location>
        <begin position="91"/>
        <end position="171"/>
    </location>
</feature>
<keyword evidence="2 8" id="KW-0963">Cytoplasm</keyword>
<comment type="catalytic activity">
    <reaction evidence="1 8">
        <text>a 4-O-methyl-thymidine in DNA + L-cysteinyl-[protein] = a thymidine in DNA + S-methyl-L-cysteinyl-[protein]</text>
        <dbReference type="Rhea" id="RHEA:53428"/>
        <dbReference type="Rhea" id="RHEA-COMP:10131"/>
        <dbReference type="Rhea" id="RHEA-COMP:10132"/>
        <dbReference type="Rhea" id="RHEA-COMP:13555"/>
        <dbReference type="Rhea" id="RHEA-COMP:13556"/>
        <dbReference type="ChEBI" id="CHEBI:29950"/>
        <dbReference type="ChEBI" id="CHEBI:82612"/>
        <dbReference type="ChEBI" id="CHEBI:137386"/>
        <dbReference type="ChEBI" id="CHEBI:137387"/>
        <dbReference type="EC" id="2.1.1.63"/>
    </reaction>
</comment>
<comment type="miscellaneous">
    <text evidence="8">This enzyme catalyzes only one turnover and therefore is not strictly catalytic. According to one definition, an enzyme is a biocatalyst that acts repeatedly and over many reaction cycles.</text>
</comment>
<comment type="caution">
    <text evidence="11">The sequence shown here is derived from an EMBL/GenBank/DDBJ whole genome shotgun (WGS) entry which is preliminary data.</text>
</comment>
<dbReference type="SUPFAM" id="SSF46767">
    <property type="entry name" value="Methylated DNA-protein cysteine methyltransferase, C-terminal domain"/>
    <property type="match status" value="1"/>
</dbReference>
<dbReference type="PANTHER" id="PTHR10815:SF5">
    <property type="entry name" value="METHYLATED-DNA--PROTEIN-CYSTEINE METHYLTRANSFERASE"/>
    <property type="match status" value="1"/>
</dbReference>
<comment type="catalytic activity">
    <reaction evidence="7 8">
        <text>a 6-O-methyl-2'-deoxyguanosine in DNA + L-cysteinyl-[protein] = S-methyl-L-cysteinyl-[protein] + a 2'-deoxyguanosine in DNA</text>
        <dbReference type="Rhea" id="RHEA:24000"/>
        <dbReference type="Rhea" id="RHEA-COMP:10131"/>
        <dbReference type="Rhea" id="RHEA-COMP:10132"/>
        <dbReference type="Rhea" id="RHEA-COMP:11367"/>
        <dbReference type="Rhea" id="RHEA-COMP:11368"/>
        <dbReference type="ChEBI" id="CHEBI:29950"/>
        <dbReference type="ChEBI" id="CHEBI:82612"/>
        <dbReference type="ChEBI" id="CHEBI:85445"/>
        <dbReference type="ChEBI" id="CHEBI:85448"/>
        <dbReference type="EC" id="2.1.1.63"/>
    </reaction>
</comment>
<keyword evidence="5 8" id="KW-0227">DNA damage</keyword>
<keyword evidence="3 8" id="KW-0489">Methyltransferase</keyword>
<reference evidence="11 12" key="1">
    <citation type="journal article" date="2019" name="Microorganisms">
        <title>Genome Insights into the Novel Species Microvirga brassicacearum, a Rapeseed Endophyte with Biotechnological Potential.</title>
        <authorList>
            <person name="Jimenez-Gomez A."/>
            <person name="Saati-Santamaria Z."/>
            <person name="Igual J.M."/>
            <person name="Rivas R."/>
            <person name="Mateos P.F."/>
            <person name="Garcia-Fraile P."/>
        </authorList>
    </citation>
    <scope>NUCLEOTIDE SEQUENCE [LARGE SCALE GENOMIC DNA]</scope>
    <source>
        <strain evidence="11 12">CDVBN77</strain>
    </source>
</reference>
<comment type="function">
    <text evidence="8">Involved in the cellular defense against the biological effects of O6-methylguanine (O6-MeG) and O4-methylthymine (O4-MeT) in DNA. Repairs the methylated nucleobase in DNA by stoichiometrically transferring the methyl group to a cysteine residue in the enzyme. This is a suicide reaction: the enzyme is irreversibly inactivated.</text>
</comment>
<dbReference type="EC" id="2.1.1.63" evidence="8"/>
<dbReference type="Pfam" id="PF02870">
    <property type="entry name" value="Methyltransf_1N"/>
    <property type="match status" value="1"/>
</dbReference>
<comment type="subcellular location">
    <subcellularLocation>
        <location evidence="8">Cytoplasm</location>
    </subcellularLocation>
</comment>
<dbReference type="FunFam" id="1.10.10.10:FF:000337">
    <property type="entry name" value="Methylated-DNA--protein-cysteine methyltransferase"/>
    <property type="match status" value="1"/>
</dbReference>
<evidence type="ECO:0000259" key="9">
    <source>
        <dbReference type="Pfam" id="PF01035"/>
    </source>
</evidence>
<dbReference type="RefSeq" id="WP_150946544.1">
    <property type="nucleotide sequence ID" value="NZ_VCMV01000026.1"/>
</dbReference>
<protein>
    <recommendedName>
        <fullName evidence="8">Methylated-DNA--protein-cysteine methyltransferase</fullName>
        <ecNumber evidence="8">2.1.1.63</ecNumber>
    </recommendedName>
    <alternativeName>
        <fullName evidence="8">6-O-methylguanine-DNA methyltransferase</fullName>
        <shortName evidence="8">MGMT</shortName>
    </alternativeName>
    <alternativeName>
        <fullName evidence="8">O-6-methylguanine-DNA-alkyltransferase</fullName>
    </alternativeName>
</protein>
<sequence>MSDPLRLLVDRIPTPLGELAVVADTGGQLRAVDWSDHDDRLHRLFGRHYGPGRYSLEPASNPAGLTAALAAYFEGELAAIETLPVATGGTEFQRIVWSELRRIPCGTSISYSELARRIGRPAAVRAVGLANGANPVGIVVPCHRVIGANGTLTGYGGGIERKRWLLAHEGIAGQGQFDLT</sequence>
<feature type="active site" description="Nucleophile; methyl group acceptor" evidence="8">
    <location>
        <position position="142"/>
    </location>
</feature>
<dbReference type="Pfam" id="PF01035">
    <property type="entry name" value="DNA_binding_1"/>
    <property type="match status" value="1"/>
</dbReference>
<dbReference type="InterPro" id="IPR001497">
    <property type="entry name" value="MethylDNA_cys_MeTrfase_AS"/>
</dbReference>
<evidence type="ECO:0000259" key="10">
    <source>
        <dbReference type="Pfam" id="PF02870"/>
    </source>
</evidence>
<dbReference type="InterPro" id="IPR023546">
    <property type="entry name" value="MGMT"/>
</dbReference>
<evidence type="ECO:0000313" key="11">
    <source>
        <dbReference type="EMBL" id="KAB0265880.1"/>
    </source>
</evidence>
<dbReference type="GO" id="GO:0006307">
    <property type="term" value="P:DNA alkylation repair"/>
    <property type="evidence" value="ECO:0007669"/>
    <property type="project" value="UniProtKB-UniRule"/>
</dbReference>
<dbReference type="OrthoDB" id="9802228at2"/>
<evidence type="ECO:0000313" key="12">
    <source>
        <dbReference type="Proteomes" id="UP000325684"/>
    </source>
</evidence>
<evidence type="ECO:0000256" key="2">
    <source>
        <dbReference type="ARBA" id="ARBA00022490"/>
    </source>
</evidence>
<gene>
    <name evidence="11" type="ORF">FEZ63_16745</name>
</gene>
<dbReference type="SUPFAM" id="SSF53155">
    <property type="entry name" value="Methylated DNA-protein cysteine methyltransferase domain"/>
    <property type="match status" value="1"/>
</dbReference>
<evidence type="ECO:0000256" key="5">
    <source>
        <dbReference type="ARBA" id="ARBA00022763"/>
    </source>
</evidence>
<dbReference type="EMBL" id="VCMV01000026">
    <property type="protein sequence ID" value="KAB0265880.1"/>
    <property type="molecule type" value="Genomic_DNA"/>
</dbReference>
<evidence type="ECO:0000256" key="6">
    <source>
        <dbReference type="ARBA" id="ARBA00023204"/>
    </source>
</evidence>
<dbReference type="GO" id="GO:0032259">
    <property type="term" value="P:methylation"/>
    <property type="evidence" value="ECO:0007669"/>
    <property type="project" value="UniProtKB-KW"/>
</dbReference>
<evidence type="ECO:0000256" key="4">
    <source>
        <dbReference type="ARBA" id="ARBA00022679"/>
    </source>
</evidence>
<dbReference type="InterPro" id="IPR008332">
    <property type="entry name" value="MethylG_MeTrfase_N"/>
</dbReference>
<proteinExistence type="inferred from homology"/>
<dbReference type="AlphaFoldDB" id="A0A5N3P840"/>
<evidence type="ECO:0000256" key="1">
    <source>
        <dbReference type="ARBA" id="ARBA00001286"/>
    </source>
</evidence>
<dbReference type="NCBIfam" id="TIGR00589">
    <property type="entry name" value="ogt"/>
    <property type="match status" value="1"/>
</dbReference>
<organism evidence="11 12">
    <name type="scientific">Microvirga brassicacearum</name>
    <dbReference type="NCBI Taxonomy" id="2580413"/>
    <lineage>
        <taxon>Bacteria</taxon>
        <taxon>Pseudomonadati</taxon>
        <taxon>Pseudomonadota</taxon>
        <taxon>Alphaproteobacteria</taxon>
        <taxon>Hyphomicrobiales</taxon>
        <taxon>Methylobacteriaceae</taxon>
        <taxon>Microvirga</taxon>
    </lineage>
</organism>
<name>A0A5N3P840_9HYPH</name>
<dbReference type="HAMAP" id="MF_00772">
    <property type="entry name" value="OGT"/>
    <property type="match status" value="1"/>
</dbReference>
<dbReference type="CDD" id="cd06445">
    <property type="entry name" value="ATase"/>
    <property type="match status" value="1"/>
</dbReference>
<dbReference type="PANTHER" id="PTHR10815">
    <property type="entry name" value="METHYLATED-DNA--PROTEIN-CYSTEINE METHYLTRANSFERASE"/>
    <property type="match status" value="1"/>
</dbReference>
<dbReference type="NCBIfam" id="NF007626">
    <property type="entry name" value="PRK10286.1"/>
    <property type="match status" value="1"/>
</dbReference>
<keyword evidence="12" id="KW-1185">Reference proteome</keyword>
<dbReference type="Proteomes" id="UP000325684">
    <property type="component" value="Unassembled WGS sequence"/>
</dbReference>
<dbReference type="GO" id="GO:0003908">
    <property type="term" value="F:methylated-DNA-[protein]-cysteine S-methyltransferase activity"/>
    <property type="evidence" value="ECO:0007669"/>
    <property type="project" value="UniProtKB-UniRule"/>
</dbReference>
<comment type="similarity">
    <text evidence="8">Belongs to the MGMT family.</text>
</comment>
<keyword evidence="6 8" id="KW-0234">DNA repair</keyword>